<feature type="compositionally biased region" description="Low complexity" evidence="1">
    <location>
        <begin position="234"/>
        <end position="248"/>
    </location>
</feature>
<accession>A0ABQ0G658</accession>
<dbReference type="EMBL" id="BAAFSV010000002">
    <property type="protein sequence ID" value="GAB1313226.1"/>
    <property type="molecule type" value="Genomic_DNA"/>
</dbReference>
<dbReference type="Proteomes" id="UP001628179">
    <property type="component" value="Unassembled WGS sequence"/>
</dbReference>
<feature type="region of interest" description="Disordered" evidence="1">
    <location>
        <begin position="1"/>
        <end position="142"/>
    </location>
</feature>
<feature type="compositionally biased region" description="Basic and acidic residues" evidence="1">
    <location>
        <begin position="104"/>
        <end position="121"/>
    </location>
</feature>
<evidence type="ECO:0000313" key="3">
    <source>
        <dbReference type="Proteomes" id="UP001628179"/>
    </source>
</evidence>
<gene>
    <name evidence="2" type="ORF">MFIFM68171_03436</name>
</gene>
<feature type="compositionally biased region" description="Basic and acidic residues" evidence="1">
    <location>
        <begin position="86"/>
        <end position="96"/>
    </location>
</feature>
<name>A0ABQ0G658_9PEZI</name>
<dbReference type="RefSeq" id="XP_070914958.1">
    <property type="nucleotide sequence ID" value="XM_071058857.1"/>
</dbReference>
<dbReference type="GeneID" id="98174180"/>
<reference evidence="2 3" key="1">
    <citation type="submission" date="2024-09" db="EMBL/GenBank/DDBJ databases">
        <title>Itraconazole resistance in Madurella fahalii resulting from another homologue of gene encoding cytochrome P450 14-alpha sterol demethylase (CYP51).</title>
        <authorList>
            <person name="Yoshioka I."/>
            <person name="Fahal A.H."/>
            <person name="Kaneko S."/>
            <person name="Yaguchi T."/>
        </authorList>
    </citation>
    <scope>NUCLEOTIDE SEQUENCE [LARGE SCALE GENOMIC DNA]</scope>
    <source>
        <strain evidence="2 3">IFM 68171</strain>
    </source>
</reference>
<proteinExistence type="predicted"/>
<feature type="compositionally biased region" description="Low complexity" evidence="1">
    <location>
        <begin position="123"/>
        <end position="136"/>
    </location>
</feature>
<evidence type="ECO:0000256" key="1">
    <source>
        <dbReference type="SAM" id="MobiDB-lite"/>
    </source>
</evidence>
<protein>
    <submittedName>
        <fullName evidence="2">Ribosome assembly protein 3</fullName>
    </submittedName>
</protein>
<sequence>MPPKRKSQGAASPYPLPATRTRSTRATKAPVGADGNDHYSEVLPSKPVKRARKPPFPASRPDEDHDDEFGDSGRSGAPKPATIEQHLMDQSRKSKDFIQSFKEQVTKGRDRAHETLSKSKQDLLLSAPCSPSPSSSQKNNDLPDDLYATLASAAQTLTTDDNPLFAQTQQLLRLSRAILQCHGRVERDVRECVAAAGLGSPRALWERDAEGMRRLLVCGREVGEKAIEGWISPAGAGEQQGEWGADSDGNGDGDGDGKEEVDGLAKELFDRRERTAEESWGVMAKRQMVALTGVVRALDPASGSGSE</sequence>
<evidence type="ECO:0000313" key="2">
    <source>
        <dbReference type="EMBL" id="GAB1313226.1"/>
    </source>
</evidence>
<feature type="region of interest" description="Disordered" evidence="1">
    <location>
        <begin position="231"/>
        <end position="263"/>
    </location>
</feature>
<organism evidence="2 3">
    <name type="scientific">Madurella fahalii</name>
    <dbReference type="NCBI Taxonomy" id="1157608"/>
    <lineage>
        <taxon>Eukaryota</taxon>
        <taxon>Fungi</taxon>
        <taxon>Dikarya</taxon>
        <taxon>Ascomycota</taxon>
        <taxon>Pezizomycotina</taxon>
        <taxon>Sordariomycetes</taxon>
        <taxon>Sordariomycetidae</taxon>
        <taxon>Sordariales</taxon>
        <taxon>Sordariales incertae sedis</taxon>
        <taxon>Madurella</taxon>
    </lineage>
</organism>
<comment type="caution">
    <text evidence="2">The sequence shown here is derived from an EMBL/GenBank/DDBJ whole genome shotgun (WGS) entry which is preliminary data.</text>
</comment>
<keyword evidence="3" id="KW-1185">Reference proteome</keyword>
<feature type="compositionally biased region" description="Low complexity" evidence="1">
    <location>
        <begin position="18"/>
        <end position="29"/>
    </location>
</feature>